<keyword evidence="6" id="KW-1185">Reference proteome</keyword>
<feature type="region of interest" description="Disordered" evidence="3">
    <location>
        <begin position="478"/>
        <end position="528"/>
    </location>
</feature>
<reference evidence="5" key="1">
    <citation type="submission" date="2020-07" db="EMBL/GenBank/DDBJ databases">
        <title>The High-quality genome of the commercially important snow crab, Chionoecetes opilio.</title>
        <authorList>
            <person name="Jeong J.-H."/>
            <person name="Ryu S."/>
        </authorList>
    </citation>
    <scope>NUCLEOTIDE SEQUENCE</scope>
    <source>
        <strain evidence="5">MADBK_172401_WGS</strain>
        <tissue evidence="5">Digestive gland</tissue>
    </source>
</reference>
<sequence>MFTACAVGSKERGLPTPESLTDAIADSSSSLSSPNGGEIAEGGGEAPASVLDAAAVPTALSCGTSPDSEESVVLQLASVPSTGSLSSRASRLSHSAMSILAATLTTKADVVPEAVDGPDDDTLSGLDEFTRRLGEDDARVLVDLLKLAVAGRAGSRASPAITKVLTGLSQENPNVAGMLTELCVTELEDAASDTEAMRSVPQPVVQESSHPYTDDVTLTGVVKIPGEDQRIMILGEITSDSKNVSETIEHFLLQCPHFHSHCVVLRSQLLTLNVATCDLPTLLVAAGVHPSRQHAVIRLTCAFLRKTGAEALRIEFDRQCSTERKHDPLTILDGAGKIICTRSGREWSDWSTEVRIAGDEMRWKFTSDSSVNGWGWRLTVFPLMPCAAPRDLHSDRRLLSRPLVELPMCLLDPLLPLCTQSTILSRLAASLALCAQLSSLAPSQRMWALKTLRKIVTTDIGSGLNIRALLSASYSSSSTPAPSRSLSPVPQSNPCVASSSSAAPHSLVPPAPPSLRGSTESLDSSGSYTKPTVEVKVVQEMPLVSLLKGLPEALLRQSEYEDPLVRGGKHLMHSQFFKVLVGLACDLELDKGVGSGEAHKWAWFRRYCMASRVLKSLIERTALLQGFCGDVRKKLSEMLGEGEVLSLNHELHNMFQHQHDEQLLLWFSRRPEDWTLSWGGSGSIFGWGHNHRGQLGGVEGAKVKLPTPCDTLTALRPVQLIGGEQTLFAVTADGKVYATGYGAGGRLGIGGVESVSTPTLLESIQHIVIRKVGVNSGGKHCLALTADGDVYSWGEGDDGKLGHGNKSPYDRPRLIETLQGKGVVEIACGGAHSAAITSSGELYTWGKGRYGRLGHGDSEDQFRPKLVEALVGYRVVDVACGSGDAQTLCIVDDDSVWSWGDGDYGKLGRGGSDGCKVPMRIEGLANQGIIKVECGSQFSVALSRSGIVFTWGKGDYHRLGHGTDDHVRRPRKVMALQGKRVISIATAPIMFACNARLRLGHTTLTVDLHRLRQFPDPHCPWCRNVSETIEHFLLQCPRFHSHRVALHSQLLAPNVATCDLPTLMAAADVHPSRQHAVIRLTCAFLRKTCQLQCL</sequence>
<dbReference type="PRINTS" id="PR00633">
    <property type="entry name" value="RCCNDNSATION"/>
</dbReference>
<feature type="repeat" description="RCC1" evidence="2">
    <location>
        <begin position="894"/>
        <end position="945"/>
    </location>
</feature>
<feature type="compositionally biased region" description="Polar residues" evidence="3">
    <location>
        <begin position="516"/>
        <end position="528"/>
    </location>
</feature>
<dbReference type="Gene3D" id="2.130.10.30">
    <property type="entry name" value="Regulator of chromosome condensation 1/beta-lactamase-inhibitor protein II"/>
    <property type="match status" value="1"/>
</dbReference>
<dbReference type="InterPro" id="IPR000408">
    <property type="entry name" value="Reg_chr_condens"/>
</dbReference>
<feature type="region of interest" description="Disordered" evidence="3">
    <location>
        <begin position="1"/>
        <end position="48"/>
    </location>
</feature>
<feature type="repeat" description="RCC1" evidence="2">
    <location>
        <begin position="682"/>
        <end position="733"/>
    </location>
</feature>
<comment type="caution">
    <text evidence="5">The sequence shown here is derived from an EMBL/GenBank/DDBJ whole genome shotgun (WGS) entry which is preliminary data.</text>
</comment>
<dbReference type="Proteomes" id="UP000770661">
    <property type="component" value="Unassembled WGS sequence"/>
</dbReference>
<feature type="compositionally biased region" description="Low complexity" evidence="3">
    <location>
        <begin position="478"/>
        <end position="488"/>
    </location>
</feature>
<feature type="compositionally biased region" description="Low complexity" evidence="3">
    <location>
        <begin position="27"/>
        <end position="38"/>
    </location>
</feature>
<dbReference type="EMBL" id="JACEEZ010022299">
    <property type="protein sequence ID" value="KAG0712562.1"/>
    <property type="molecule type" value="Genomic_DNA"/>
</dbReference>
<protein>
    <submittedName>
        <fullName evidence="5">E3 ubiquitin-protein ligase HERC2</fullName>
    </submittedName>
</protein>
<feature type="compositionally biased region" description="Polar residues" evidence="3">
    <location>
        <begin position="489"/>
        <end position="503"/>
    </location>
</feature>
<dbReference type="Pfam" id="PF25390">
    <property type="entry name" value="WD40_RLD"/>
    <property type="match status" value="1"/>
</dbReference>
<name>A0A8J5CLT3_CHIOP</name>
<accession>A0A8J5CLT3</accession>
<evidence type="ECO:0000313" key="5">
    <source>
        <dbReference type="EMBL" id="KAG0712562.1"/>
    </source>
</evidence>
<evidence type="ECO:0000256" key="3">
    <source>
        <dbReference type="SAM" id="MobiDB-lite"/>
    </source>
</evidence>
<evidence type="ECO:0000256" key="1">
    <source>
        <dbReference type="ARBA" id="ARBA00022737"/>
    </source>
</evidence>
<dbReference type="SUPFAM" id="SSF50985">
    <property type="entry name" value="RCC1/BLIP-II"/>
    <property type="match status" value="1"/>
</dbReference>
<dbReference type="Pfam" id="PF00415">
    <property type="entry name" value="RCC1"/>
    <property type="match status" value="2"/>
</dbReference>
<dbReference type="InterPro" id="IPR009091">
    <property type="entry name" value="RCC1/BLIP-II"/>
</dbReference>
<gene>
    <name evidence="5" type="primary">HERC2_5</name>
    <name evidence="5" type="ORF">GWK47_018233</name>
</gene>
<evidence type="ECO:0000313" key="6">
    <source>
        <dbReference type="Proteomes" id="UP000770661"/>
    </source>
</evidence>
<feature type="repeat" description="RCC1" evidence="2">
    <location>
        <begin position="734"/>
        <end position="787"/>
    </location>
</feature>
<organism evidence="5 6">
    <name type="scientific">Chionoecetes opilio</name>
    <name type="common">Atlantic snow crab</name>
    <name type="synonym">Cancer opilio</name>
    <dbReference type="NCBI Taxonomy" id="41210"/>
    <lineage>
        <taxon>Eukaryota</taxon>
        <taxon>Metazoa</taxon>
        <taxon>Ecdysozoa</taxon>
        <taxon>Arthropoda</taxon>
        <taxon>Crustacea</taxon>
        <taxon>Multicrustacea</taxon>
        <taxon>Malacostraca</taxon>
        <taxon>Eumalacostraca</taxon>
        <taxon>Eucarida</taxon>
        <taxon>Decapoda</taxon>
        <taxon>Pleocyemata</taxon>
        <taxon>Brachyura</taxon>
        <taxon>Eubrachyura</taxon>
        <taxon>Majoidea</taxon>
        <taxon>Majidae</taxon>
        <taxon>Chionoecetes</taxon>
    </lineage>
</organism>
<feature type="repeat" description="RCC1" evidence="2">
    <location>
        <begin position="788"/>
        <end position="839"/>
    </location>
</feature>
<evidence type="ECO:0000256" key="2">
    <source>
        <dbReference type="PROSITE-ProRule" id="PRU00235"/>
    </source>
</evidence>
<dbReference type="PANTHER" id="PTHR22872:SF2">
    <property type="entry name" value="INHIBITOR OF BRUTON TYROSINE KINASE"/>
    <property type="match status" value="1"/>
</dbReference>
<feature type="domain" description="RCC1-like" evidence="4">
    <location>
        <begin position="676"/>
        <end position="882"/>
    </location>
</feature>
<dbReference type="AlphaFoldDB" id="A0A8J5CLT3"/>
<dbReference type="PROSITE" id="PS50012">
    <property type="entry name" value="RCC1_3"/>
    <property type="match status" value="6"/>
</dbReference>
<feature type="repeat" description="RCC1" evidence="2">
    <location>
        <begin position="946"/>
        <end position="985"/>
    </location>
</feature>
<evidence type="ECO:0000259" key="4">
    <source>
        <dbReference type="Pfam" id="PF25390"/>
    </source>
</evidence>
<dbReference type="InterPro" id="IPR051625">
    <property type="entry name" value="Signaling_Regulatory_Domain"/>
</dbReference>
<keyword evidence="1" id="KW-0677">Repeat</keyword>
<feature type="repeat" description="RCC1" evidence="2">
    <location>
        <begin position="840"/>
        <end position="891"/>
    </location>
</feature>
<dbReference type="PANTHER" id="PTHR22872">
    <property type="entry name" value="BTK-BINDING PROTEIN-RELATED"/>
    <property type="match status" value="1"/>
</dbReference>
<dbReference type="OrthoDB" id="6370670at2759"/>
<proteinExistence type="predicted"/>
<dbReference type="InterPro" id="IPR058923">
    <property type="entry name" value="RCC1-like_dom"/>
</dbReference>